<sequence length="242" mass="26243">MKASAEDQNLLIDLSSIDGDLQRLRHKLANLPVYAELTDAEHALKEHRSAAAARAARKEPIEATIAEAETKVEQLTAAITRKQSQLDSGEGMDSRQLMVLQGEIDGFKESRDDVEMSQLEAMEQLEAIEADTASDKAEDERLDGARLALVKRKDDEVAGVESEIAGVQENRSALASRIAPPLVEAYEESRMLSGTGVVIMRPDGTVDGGLDLSLIEIEQIKAMAADEVYLTEDTGAVVVRQG</sequence>
<dbReference type="RefSeq" id="WP_126703125.1">
    <property type="nucleotide sequence ID" value="NZ_CP034593.1"/>
</dbReference>
<dbReference type="AlphaFoldDB" id="A0A3Q9G377"/>
<accession>A0A3Q9G377</accession>
<reference evidence="2 3" key="1">
    <citation type="submission" date="2018-12" db="EMBL/GenBank/DDBJ databases">
        <title>Complete genome sequence of Flaviflexus sp. H23T48.</title>
        <authorList>
            <person name="Bae J.-W."/>
            <person name="Lee J.-Y."/>
        </authorList>
    </citation>
    <scope>NUCLEOTIDE SEQUENCE [LARGE SCALE GENOMIC DNA]</scope>
    <source>
        <strain evidence="2 3">H23T48</strain>
    </source>
</reference>
<proteinExistence type="predicted"/>
<gene>
    <name evidence="2" type="ORF">EJ997_02140</name>
</gene>
<dbReference type="KEGG" id="flh:EJ997_02140"/>
<evidence type="ECO:0000313" key="2">
    <source>
        <dbReference type="EMBL" id="AZQ76316.1"/>
    </source>
</evidence>
<dbReference type="OrthoDB" id="3268328at2"/>
<keyword evidence="3" id="KW-1185">Reference proteome</keyword>
<dbReference type="InterPro" id="IPR056003">
    <property type="entry name" value="CT398_CC_hairpin"/>
</dbReference>
<feature type="domain" description="CT398-like coiled coil hairpin" evidence="1">
    <location>
        <begin position="14"/>
        <end position="191"/>
    </location>
</feature>
<dbReference type="Gene3D" id="1.10.287.1490">
    <property type="match status" value="1"/>
</dbReference>
<name>A0A3Q9G377_9ACTO</name>
<evidence type="ECO:0000313" key="3">
    <source>
        <dbReference type="Proteomes" id="UP000280344"/>
    </source>
</evidence>
<dbReference type="Pfam" id="PF24481">
    <property type="entry name" value="CT398_CC"/>
    <property type="match status" value="1"/>
</dbReference>
<protein>
    <recommendedName>
        <fullName evidence="1">CT398-like coiled coil hairpin domain-containing protein</fullName>
    </recommendedName>
</protein>
<evidence type="ECO:0000259" key="1">
    <source>
        <dbReference type="Pfam" id="PF24481"/>
    </source>
</evidence>
<organism evidence="2 3">
    <name type="scientific">Flaviflexus ciconiae</name>
    <dbReference type="NCBI Taxonomy" id="2496867"/>
    <lineage>
        <taxon>Bacteria</taxon>
        <taxon>Bacillati</taxon>
        <taxon>Actinomycetota</taxon>
        <taxon>Actinomycetes</taxon>
        <taxon>Actinomycetales</taxon>
        <taxon>Actinomycetaceae</taxon>
        <taxon>Flaviflexus</taxon>
    </lineage>
</organism>
<dbReference type="Proteomes" id="UP000280344">
    <property type="component" value="Chromosome"/>
</dbReference>
<dbReference type="EMBL" id="CP034593">
    <property type="protein sequence ID" value="AZQ76316.1"/>
    <property type="molecule type" value="Genomic_DNA"/>
</dbReference>